<dbReference type="InterPro" id="IPR010998">
    <property type="entry name" value="Integrase_recombinase_N"/>
</dbReference>
<protein>
    <recommendedName>
        <fullName evidence="4">Core-binding (CB) domain-containing protein</fullName>
    </recommendedName>
</protein>
<evidence type="ECO:0000313" key="3">
    <source>
        <dbReference type="Proteomes" id="UP001229409"/>
    </source>
</evidence>
<dbReference type="Gene3D" id="1.10.150.130">
    <property type="match status" value="1"/>
</dbReference>
<evidence type="ECO:0000256" key="1">
    <source>
        <dbReference type="ARBA" id="ARBA00023125"/>
    </source>
</evidence>
<gene>
    <name evidence="2" type="ORF">QDS18_23095</name>
</gene>
<reference evidence="2" key="1">
    <citation type="submission" date="2023-04" db="EMBL/GenBank/DDBJ databases">
        <title>Uncovering the Secrets of Slow-Growing Bacteria in Tropical Savanna Soil through Cultivation and Genomic Analysis.</title>
        <authorList>
            <person name="Goncalves O.S."/>
            <person name="Santana M.F."/>
        </authorList>
    </citation>
    <scope>NUCLEOTIDE SEQUENCE</scope>
    <source>
        <strain evidence="2">ANTI</strain>
    </source>
</reference>
<keyword evidence="1" id="KW-0238">DNA-binding</keyword>
<dbReference type="InterPro" id="IPR011010">
    <property type="entry name" value="DNA_brk_join_enz"/>
</dbReference>
<dbReference type="SUPFAM" id="SSF56349">
    <property type="entry name" value="DNA breaking-rejoining enzymes"/>
    <property type="match status" value="1"/>
</dbReference>
<dbReference type="Proteomes" id="UP001229409">
    <property type="component" value="Unassembled WGS sequence"/>
</dbReference>
<accession>A0AAP4A1Y9</accession>
<evidence type="ECO:0000313" key="2">
    <source>
        <dbReference type="EMBL" id="MDH2333758.1"/>
    </source>
</evidence>
<dbReference type="EMBL" id="JARVWT010000013">
    <property type="protein sequence ID" value="MDH2333758.1"/>
    <property type="molecule type" value="Genomic_DNA"/>
</dbReference>
<dbReference type="RefSeq" id="WP_028542321.1">
    <property type="nucleotide sequence ID" value="NZ_JARVWT010000013.1"/>
</dbReference>
<dbReference type="AlphaFoldDB" id="A0AAP4A1Y9"/>
<evidence type="ECO:0008006" key="4">
    <source>
        <dbReference type="Google" id="ProtNLM"/>
    </source>
</evidence>
<sequence length="331" mass="37785">MKLKDLIDEFIQAKQNEQSRNVVGYYKDLGVFHDFLESKDVTEKNINEYLRGISTDIIIDCINYYITKNNVTSVSTVQRFVSAVKEFFVYIMTVGHVKNEPLLKAIGLPAHKIDSFRYSINKAVSDHPILKESGKSSRFTEEEIIDLINECNSVIQDVSRYAESDSISFNKLLSAIIYKLTIFTGIAYREIIDLPRTSYKENIGIITINEFSIHLPEQLVGQLNEYIYIRDSKSISTKLLIQFDGSDLPEKTSSRVTLLKEITGRGGLTGIIKYAITEMLKIDVNPKVIMNFTGVKDKIIEHCIETIYSESLGTSRYLDSKIRSLKIYEII</sequence>
<name>A0AAP4A1Y9_PAEPO</name>
<comment type="caution">
    <text evidence="2">The sequence shown here is derived from an EMBL/GenBank/DDBJ whole genome shotgun (WGS) entry which is preliminary data.</text>
</comment>
<dbReference type="GO" id="GO:0003677">
    <property type="term" value="F:DNA binding"/>
    <property type="evidence" value="ECO:0007669"/>
    <property type="project" value="UniProtKB-KW"/>
</dbReference>
<proteinExistence type="predicted"/>
<organism evidence="2 3">
    <name type="scientific">Paenibacillus polymyxa</name>
    <name type="common">Bacillus polymyxa</name>
    <dbReference type="NCBI Taxonomy" id="1406"/>
    <lineage>
        <taxon>Bacteria</taxon>
        <taxon>Bacillati</taxon>
        <taxon>Bacillota</taxon>
        <taxon>Bacilli</taxon>
        <taxon>Bacillales</taxon>
        <taxon>Paenibacillaceae</taxon>
        <taxon>Paenibacillus</taxon>
    </lineage>
</organism>